<dbReference type="AlphaFoldDB" id="A0A1H7P8U6"/>
<evidence type="ECO:0000313" key="2">
    <source>
        <dbReference type="Proteomes" id="UP000198990"/>
    </source>
</evidence>
<evidence type="ECO:0000313" key="1">
    <source>
        <dbReference type="EMBL" id="SEL31507.1"/>
    </source>
</evidence>
<gene>
    <name evidence="1" type="ORF">SAMN04488008_103373</name>
</gene>
<sequence>MKNSYSSLSIAIQDLQKEGYTADFNLCNAGVEHKHKKRIHKATELEVIKVYRFEGMSNPDDNTILYVIETTTGEKGLLVDAYGMYAGNVPRDLIKKLKIIK</sequence>
<dbReference type="STRING" id="228957.SAMN04488008_103373"/>
<keyword evidence="2" id="KW-1185">Reference proteome</keyword>
<dbReference type="EMBL" id="FNZN01000003">
    <property type="protein sequence ID" value="SEL31507.1"/>
    <property type="molecule type" value="Genomic_DNA"/>
</dbReference>
<reference evidence="2" key="1">
    <citation type="submission" date="2016-10" db="EMBL/GenBank/DDBJ databases">
        <authorList>
            <person name="Varghese N."/>
            <person name="Submissions S."/>
        </authorList>
    </citation>
    <scope>NUCLEOTIDE SEQUENCE [LARGE SCALE GENOMIC DNA]</scope>
    <source>
        <strain evidence="2">DSM 16471</strain>
    </source>
</reference>
<protein>
    <recommendedName>
        <fullName evidence="3">Phosphoribosylpyrophosphate synthetase</fullName>
    </recommendedName>
</protein>
<organism evidence="1 2">
    <name type="scientific">Maribacter orientalis</name>
    <dbReference type="NCBI Taxonomy" id="228957"/>
    <lineage>
        <taxon>Bacteria</taxon>
        <taxon>Pseudomonadati</taxon>
        <taxon>Bacteroidota</taxon>
        <taxon>Flavobacteriia</taxon>
        <taxon>Flavobacteriales</taxon>
        <taxon>Flavobacteriaceae</taxon>
        <taxon>Maribacter</taxon>
    </lineage>
</organism>
<dbReference type="OrthoDB" id="8418771at2"/>
<dbReference type="Proteomes" id="UP000198990">
    <property type="component" value="Unassembled WGS sequence"/>
</dbReference>
<evidence type="ECO:0008006" key="3">
    <source>
        <dbReference type="Google" id="ProtNLM"/>
    </source>
</evidence>
<dbReference type="RefSeq" id="WP_091622776.1">
    <property type="nucleotide sequence ID" value="NZ_FNZN01000003.1"/>
</dbReference>
<proteinExistence type="predicted"/>
<accession>A0A1H7P8U6</accession>
<name>A0A1H7P8U6_9FLAO</name>